<name>A0A2H3CUW9_ARMGA</name>
<dbReference type="InterPro" id="IPR029058">
    <property type="entry name" value="AB_hydrolase_fold"/>
</dbReference>
<feature type="compositionally biased region" description="Polar residues" evidence="2">
    <location>
        <begin position="549"/>
        <end position="558"/>
    </location>
</feature>
<reference evidence="5" key="1">
    <citation type="journal article" date="2017" name="Nat. Ecol. Evol.">
        <title>Genome expansion and lineage-specific genetic innovations in the forest pathogenic fungi Armillaria.</title>
        <authorList>
            <person name="Sipos G."/>
            <person name="Prasanna A.N."/>
            <person name="Walter M.C."/>
            <person name="O'Connor E."/>
            <person name="Balint B."/>
            <person name="Krizsan K."/>
            <person name="Kiss B."/>
            <person name="Hess J."/>
            <person name="Varga T."/>
            <person name="Slot J."/>
            <person name="Riley R."/>
            <person name="Boka B."/>
            <person name="Rigling D."/>
            <person name="Barry K."/>
            <person name="Lee J."/>
            <person name="Mihaltcheva S."/>
            <person name="LaButti K."/>
            <person name="Lipzen A."/>
            <person name="Waldron R."/>
            <person name="Moloney N.M."/>
            <person name="Sperisen C."/>
            <person name="Kredics L."/>
            <person name="Vagvoelgyi C."/>
            <person name="Patrignani A."/>
            <person name="Fitzpatrick D."/>
            <person name="Nagy I."/>
            <person name="Doyle S."/>
            <person name="Anderson J.B."/>
            <person name="Grigoriev I.V."/>
            <person name="Gueldener U."/>
            <person name="Muensterkoetter M."/>
            <person name="Nagy L.G."/>
        </authorList>
    </citation>
    <scope>NUCLEOTIDE SEQUENCE [LARGE SCALE GENOMIC DNA]</scope>
    <source>
        <strain evidence="5">Ar21-2</strain>
    </source>
</reference>
<dbReference type="PANTHER" id="PTHR48081:SF5">
    <property type="entry name" value="ALPHA_BETA HYDROLASE FOLD-3 DOMAIN-CONTAINING PROTEIN"/>
    <property type="match status" value="1"/>
</dbReference>
<dbReference type="InParanoid" id="A0A2H3CUW9"/>
<dbReference type="EMBL" id="KZ293681">
    <property type="protein sequence ID" value="PBK86859.1"/>
    <property type="molecule type" value="Genomic_DNA"/>
</dbReference>
<gene>
    <name evidence="4" type="ORF">ARMGADRAFT_972283</name>
</gene>
<dbReference type="Proteomes" id="UP000217790">
    <property type="component" value="Unassembled WGS sequence"/>
</dbReference>
<keyword evidence="1 4" id="KW-0378">Hydrolase</keyword>
<dbReference type="OrthoDB" id="1662883at2759"/>
<dbReference type="InterPro" id="IPR013094">
    <property type="entry name" value="AB_hydrolase_3"/>
</dbReference>
<dbReference type="SUPFAM" id="SSF53474">
    <property type="entry name" value="alpha/beta-Hydrolases"/>
    <property type="match status" value="1"/>
</dbReference>
<feature type="domain" description="Alpha/beta hydrolase fold-3" evidence="3">
    <location>
        <begin position="182"/>
        <end position="308"/>
    </location>
</feature>
<feature type="compositionally biased region" description="Low complexity" evidence="2">
    <location>
        <begin position="567"/>
        <end position="577"/>
    </location>
</feature>
<proteinExistence type="predicted"/>
<feature type="region of interest" description="Disordered" evidence="2">
    <location>
        <begin position="529"/>
        <end position="676"/>
    </location>
</feature>
<sequence length="908" mass="100930">MPVNILTAQAGLRVGPLLLETLVKHYFDRITKDALKKTEVQLRRDELLYDQAFSIIKMFLEIATYHTVEEVQGFGNTRTPSPPWVRVVRVLVPMSCCDEAATYLVQVLGGEEIARRVVGGVKWWQVRGISGVDGQWITAKKDWREAKRRYKMQQKSRPDADPVQESGESATYDKDMDEMRCIFYLHGGGYYFGSVDQERYSIQRHARKINGRVFAVNYRLAPQYPFPCALQDVLAAYLYLINPPPDAQHRPVKPSHIVVAGDSAGGGISLALLQVIRDSGLPMPAGGVLISPWCDLTHSFPSIHLNTDTDIIPKYGLSLQKPSALWPPPSQEMTRIVHASLRSRIRQAFKMETHEPNASVTTLGGPRCSTASGMPVDVGATAPLPSLGSGSQTINMTTASGDVLKIDQQVHMYAQNSLLGHPLVSPAMSYLGGLPPLFFIDSEKEVLRDEIIYAAHKAAYPEKYPIREEIRNSYPPLKGIESRYKATRVHLQVYDDTAHTLPVLFSFTTPGKFCYRAIASFCKSVTGMNQTPQSPVEGSFTIPSPPHTPTRNSATGPLSPQKREPMSHTSSMTQSSTPLEMTEDEKGLSPAHPHRKSLRRAFSESIRKRSMSHAWNKHHGLPALPSAEHANGDKLNANGDFLKQDNSSTDVAGPRFPHHHHHASSPSPPGEGERMAGDPAVYAETFDNPDWDGIMIRERVSTQGVIRPLEPESELDALNVPTEFMGAISELAARRFIEGRAKFDKKFSHVVKAIEKHRIDNLKRAKKDTIRNIAVLQHSLESEKKTDGDKTIKDGLLEASGSWSWAWALDAGETPPPSSIVSRRDTDEARRLAKIADQAVFPGEHSVTGNNLWQVLVNFLTVTPDKEKEKGHDHDKDAAPRRRMSLFYKFAPSSSQEKMPEEESRAPA</sequence>
<dbReference type="GO" id="GO:0016787">
    <property type="term" value="F:hydrolase activity"/>
    <property type="evidence" value="ECO:0007669"/>
    <property type="project" value="UniProtKB-KW"/>
</dbReference>
<accession>A0A2H3CUW9</accession>
<dbReference type="STRING" id="47427.A0A2H3CUW9"/>
<evidence type="ECO:0000256" key="2">
    <source>
        <dbReference type="SAM" id="MobiDB-lite"/>
    </source>
</evidence>
<dbReference type="Gene3D" id="3.40.50.1820">
    <property type="entry name" value="alpha/beta hydrolase"/>
    <property type="match status" value="1"/>
</dbReference>
<evidence type="ECO:0000313" key="4">
    <source>
        <dbReference type="EMBL" id="PBK86859.1"/>
    </source>
</evidence>
<evidence type="ECO:0000313" key="5">
    <source>
        <dbReference type="Proteomes" id="UP000217790"/>
    </source>
</evidence>
<protein>
    <submittedName>
        <fullName evidence="4">Alpha/beta-hydrolase</fullName>
    </submittedName>
</protein>
<dbReference type="AlphaFoldDB" id="A0A2H3CUW9"/>
<keyword evidence="5" id="KW-1185">Reference proteome</keyword>
<organism evidence="4 5">
    <name type="scientific">Armillaria gallica</name>
    <name type="common">Bulbous honey fungus</name>
    <name type="synonym">Armillaria bulbosa</name>
    <dbReference type="NCBI Taxonomy" id="47427"/>
    <lineage>
        <taxon>Eukaryota</taxon>
        <taxon>Fungi</taxon>
        <taxon>Dikarya</taxon>
        <taxon>Basidiomycota</taxon>
        <taxon>Agaricomycotina</taxon>
        <taxon>Agaricomycetes</taxon>
        <taxon>Agaricomycetidae</taxon>
        <taxon>Agaricales</taxon>
        <taxon>Marasmiineae</taxon>
        <taxon>Physalacriaceae</taxon>
        <taxon>Armillaria</taxon>
    </lineage>
</organism>
<evidence type="ECO:0000259" key="3">
    <source>
        <dbReference type="Pfam" id="PF07859"/>
    </source>
</evidence>
<dbReference type="PANTHER" id="PTHR48081">
    <property type="entry name" value="AB HYDROLASE SUPERFAMILY PROTEIN C4A8.06C"/>
    <property type="match status" value="1"/>
</dbReference>
<dbReference type="InterPro" id="IPR050300">
    <property type="entry name" value="GDXG_lipolytic_enzyme"/>
</dbReference>
<dbReference type="OMA" id="TTPGKFC"/>
<evidence type="ECO:0000256" key="1">
    <source>
        <dbReference type="ARBA" id="ARBA00022801"/>
    </source>
</evidence>
<dbReference type="Pfam" id="PF07859">
    <property type="entry name" value="Abhydrolase_3"/>
    <property type="match status" value="1"/>
</dbReference>
<feature type="region of interest" description="Disordered" evidence="2">
    <location>
        <begin position="148"/>
        <end position="170"/>
    </location>
</feature>
<feature type="compositionally biased region" description="Basic residues" evidence="2">
    <location>
        <begin position="608"/>
        <end position="620"/>
    </location>
</feature>